<organism evidence="3 4">
    <name type="scientific">Helianthus annuus</name>
    <name type="common">Common sunflower</name>
    <dbReference type="NCBI Taxonomy" id="4232"/>
    <lineage>
        <taxon>Eukaryota</taxon>
        <taxon>Viridiplantae</taxon>
        <taxon>Streptophyta</taxon>
        <taxon>Embryophyta</taxon>
        <taxon>Tracheophyta</taxon>
        <taxon>Spermatophyta</taxon>
        <taxon>Magnoliopsida</taxon>
        <taxon>eudicotyledons</taxon>
        <taxon>Gunneridae</taxon>
        <taxon>Pentapetalae</taxon>
        <taxon>asterids</taxon>
        <taxon>campanulids</taxon>
        <taxon>Asterales</taxon>
        <taxon>Asteraceae</taxon>
        <taxon>Asteroideae</taxon>
        <taxon>Heliantheae alliance</taxon>
        <taxon>Heliantheae</taxon>
        <taxon>Helianthus</taxon>
    </lineage>
</organism>
<feature type="region of interest" description="Disordered" evidence="1">
    <location>
        <begin position="1"/>
        <end position="56"/>
    </location>
</feature>
<accession>A0A251RZ28</accession>
<reference evidence="3" key="2">
    <citation type="submission" date="2017-02" db="EMBL/GenBank/DDBJ databases">
        <title>Sunflower complete genome.</title>
        <authorList>
            <person name="Langlade N."/>
            <person name="Munos S."/>
        </authorList>
    </citation>
    <scope>NUCLEOTIDE SEQUENCE [LARGE SCALE GENOMIC DNA]</scope>
    <source>
        <tissue evidence="3">Leaves</tissue>
    </source>
</reference>
<evidence type="ECO:0000256" key="1">
    <source>
        <dbReference type="SAM" id="MobiDB-lite"/>
    </source>
</evidence>
<name>A0A251RZ28_HELAN</name>
<gene>
    <name evidence="3" type="ORF">HannXRQ_Chr16g0514111</name>
    <name evidence="2" type="ORF">HanXRQr2_Chr16g0750661</name>
</gene>
<dbReference type="EMBL" id="CM007905">
    <property type="protein sequence ID" value="OTF91730.1"/>
    <property type="molecule type" value="Genomic_DNA"/>
</dbReference>
<reference evidence="2 4" key="1">
    <citation type="journal article" date="2017" name="Nature">
        <title>The sunflower genome provides insights into oil metabolism, flowering and Asterid evolution.</title>
        <authorList>
            <person name="Badouin H."/>
            <person name="Gouzy J."/>
            <person name="Grassa C.J."/>
            <person name="Murat F."/>
            <person name="Staton S.E."/>
            <person name="Cottret L."/>
            <person name="Lelandais-Briere C."/>
            <person name="Owens G.L."/>
            <person name="Carrere S."/>
            <person name="Mayjonade B."/>
            <person name="Legrand L."/>
            <person name="Gill N."/>
            <person name="Kane N.C."/>
            <person name="Bowers J.E."/>
            <person name="Hubner S."/>
            <person name="Bellec A."/>
            <person name="Berard A."/>
            <person name="Berges H."/>
            <person name="Blanchet N."/>
            <person name="Boniface M.C."/>
            <person name="Brunel D."/>
            <person name="Catrice O."/>
            <person name="Chaidir N."/>
            <person name="Claudel C."/>
            <person name="Donnadieu C."/>
            <person name="Faraut T."/>
            <person name="Fievet G."/>
            <person name="Helmstetter N."/>
            <person name="King M."/>
            <person name="Knapp S.J."/>
            <person name="Lai Z."/>
            <person name="Le Paslier M.C."/>
            <person name="Lippi Y."/>
            <person name="Lorenzon L."/>
            <person name="Mandel J.R."/>
            <person name="Marage G."/>
            <person name="Marchand G."/>
            <person name="Marquand E."/>
            <person name="Bret-Mestries E."/>
            <person name="Morien E."/>
            <person name="Nambeesan S."/>
            <person name="Nguyen T."/>
            <person name="Pegot-Espagnet P."/>
            <person name="Pouilly N."/>
            <person name="Raftis F."/>
            <person name="Sallet E."/>
            <person name="Schiex T."/>
            <person name="Thomas J."/>
            <person name="Vandecasteele C."/>
            <person name="Vares D."/>
            <person name="Vear F."/>
            <person name="Vautrin S."/>
            <person name="Crespi M."/>
            <person name="Mangin B."/>
            <person name="Burke J.M."/>
            <person name="Salse J."/>
            <person name="Munos S."/>
            <person name="Vincourt P."/>
            <person name="Rieseberg L.H."/>
            <person name="Langlade N.B."/>
        </authorList>
    </citation>
    <scope>NUCLEOTIDE SEQUENCE [LARGE SCALE GENOMIC DNA]</scope>
    <source>
        <strain evidence="4">cv. SF193</strain>
        <tissue evidence="2">Leaves</tissue>
    </source>
</reference>
<sequence>METESKQDQTEDPLHDPLLTNPNPNQTSVTESPESTVSFDSSSDPNPKKTRELPNLSDCHSCGVRINHTNPRDRLQPLDSMWRIVLLCKKCTKRVSNSDLCSYCFSSVVDELDCVKCSDCDRSVHKECVARYGPGLGLGFTVCVDCWIPEAIAKSIRARKRRIRKMNKELCEGRVCVREMKRKVVVGLKARDVALKKPMVSKSAVESGKSVLSVVDCRNVAVGGASGEVKVVDDVELAFLLHRAINSSPRISRCTRLVGSVRTDDVPIACYSRRRDGKKIVLRDSSSLDVPLICYTRRYRMGCLKSSASLNAPLMCYTRRRSGCKACSHDIECECYICKASNHGSTSSEGLKACNSGSTSDNSLSDSCCQENDIERKPLRYLLKYYRVGKGKPRPSVFAEDSCCSCMDLANLYPEGMPDNRSYGNGNECLEISENCDDKTDRFLLKYKRSLRYEASI</sequence>
<keyword evidence="4" id="KW-1185">Reference proteome</keyword>
<dbReference type="Gramene" id="mRNA:HanXRQr2_Chr16g0750661">
    <property type="protein sequence ID" value="CDS:HanXRQr2_Chr16g0750661.1"/>
    <property type="gene ID" value="HanXRQr2_Chr16g0750661"/>
</dbReference>
<dbReference type="EMBL" id="MNCJ02000331">
    <property type="protein sequence ID" value="KAF5760204.1"/>
    <property type="molecule type" value="Genomic_DNA"/>
</dbReference>
<feature type="compositionally biased region" description="Basic and acidic residues" evidence="1">
    <location>
        <begin position="1"/>
        <end position="15"/>
    </location>
</feature>
<dbReference type="Proteomes" id="UP000215914">
    <property type="component" value="Chromosome 16"/>
</dbReference>
<reference evidence="2" key="3">
    <citation type="submission" date="2020-06" db="EMBL/GenBank/DDBJ databases">
        <title>Helianthus annuus Genome sequencing and assembly Release 2.</title>
        <authorList>
            <person name="Gouzy J."/>
            <person name="Langlade N."/>
            <person name="Munos S."/>
        </authorList>
    </citation>
    <scope>NUCLEOTIDE SEQUENCE</scope>
    <source>
        <tissue evidence="2">Leaves</tissue>
    </source>
</reference>
<evidence type="ECO:0000313" key="3">
    <source>
        <dbReference type="EMBL" id="OTF91730.1"/>
    </source>
</evidence>
<evidence type="ECO:0000313" key="2">
    <source>
        <dbReference type="EMBL" id="KAF5760204.1"/>
    </source>
</evidence>
<proteinExistence type="predicted"/>
<evidence type="ECO:0000313" key="4">
    <source>
        <dbReference type="Proteomes" id="UP000215914"/>
    </source>
</evidence>
<dbReference type="OMA" id="YGNGNEC"/>
<dbReference type="AlphaFoldDB" id="A0A251RZ28"/>
<protein>
    <submittedName>
        <fullName evidence="2">Chromatin regulator PHD family</fullName>
    </submittedName>
</protein>
<feature type="compositionally biased region" description="Low complexity" evidence="1">
    <location>
        <begin position="27"/>
        <end position="38"/>
    </location>
</feature>
<dbReference type="InParanoid" id="A0A251RZ28"/>
<dbReference type="PANTHER" id="PTHR38530">
    <property type="entry name" value="OS06G0468300 PROTEIN"/>
    <property type="match status" value="1"/>
</dbReference>